<sequence>MGGDGLRTLNPDELERLADRMDDLDTASGDAFTRASTLQVSGLMSPLREMPTWARNTGQNLRRRAAIARLQTGDPFAGLAWAGFSGLEISANGDRLDPLLLIWLNTVVDWAARYGKSEYARRPGESLDDYIKRLEAAAASKLIPQLKPHEATVQQVLKVIGDIRGVAVTAPVVLTQSISLGRVLMNNKVWQPLISKLTGGRWTIQTRSATAPGSTLGMVVRGLFERSSFYRNYVSRWAPYYLHMDGINRVVDYGRAGLGLRVNQFLDLTFGNSKLAQALGGLTHSGQPVTTAGQANLLKVWSATADPEKLKTAAEILNKTPEEVSRLGTVARTAGVLRVGGIVTSGASTVYSAANVISQGNPVEAFKRKGAGYVADVAELGFNASLTAAMVAPNPVTIGAAVVTGSIYVGAKVVENWDDIKAGAKKAADAVGKGLQKAGDAIGGGLKKAGDALKSLNPFG</sequence>
<name>A0A543J269_9ACTN</name>
<dbReference type="RefSeq" id="WP_189136253.1">
    <property type="nucleotide sequence ID" value="NZ_BMPV01000005.1"/>
</dbReference>
<gene>
    <name evidence="1" type="ORF">FHX40_3677</name>
</gene>
<evidence type="ECO:0000313" key="2">
    <source>
        <dbReference type="Proteomes" id="UP000319213"/>
    </source>
</evidence>
<dbReference type="Proteomes" id="UP000319213">
    <property type="component" value="Unassembled WGS sequence"/>
</dbReference>
<protein>
    <recommendedName>
        <fullName evidence="3">PE-PGRS family protein</fullName>
    </recommendedName>
</protein>
<reference evidence="1 2" key="1">
    <citation type="submission" date="2019-06" db="EMBL/GenBank/DDBJ databases">
        <title>Sequencing the genomes of 1000 actinobacteria strains.</title>
        <authorList>
            <person name="Klenk H.-P."/>
        </authorList>
    </citation>
    <scope>NUCLEOTIDE SEQUENCE [LARGE SCALE GENOMIC DNA]</scope>
    <source>
        <strain evidence="1 2">DSM 43186</strain>
    </source>
</reference>
<dbReference type="AlphaFoldDB" id="A0A543J269"/>
<keyword evidence="2" id="KW-1185">Reference proteome</keyword>
<organism evidence="1 2">
    <name type="scientific">Thermopolyspora flexuosa</name>
    <dbReference type="NCBI Taxonomy" id="103836"/>
    <lineage>
        <taxon>Bacteria</taxon>
        <taxon>Bacillati</taxon>
        <taxon>Actinomycetota</taxon>
        <taxon>Actinomycetes</taxon>
        <taxon>Streptosporangiales</taxon>
        <taxon>Streptosporangiaceae</taxon>
        <taxon>Thermopolyspora</taxon>
    </lineage>
</organism>
<proteinExistence type="predicted"/>
<accession>A0A543J269</accession>
<evidence type="ECO:0000313" key="1">
    <source>
        <dbReference type="EMBL" id="TQM76926.1"/>
    </source>
</evidence>
<comment type="caution">
    <text evidence="1">The sequence shown here is derived from an EMBL/GenBank/DDBJ whole genome shotgun (WGS) entry which is preliminary data.</text>
</comment>
<evidence type="ECO:0008006" key="3">
    <source>
        <dbReference type="Google" id="ProtNLM"/>
    </source>
</evidence>
<dbReference type="EMBL" id="VFPQ01000001">
    <property type="protein sequence ID" value="TQM76926.1"/>
    <property type="molecule type" value="Genomic_DNA"/>
</dbReference>